<dbReference type="InterPro" id="IPR035927">
    <property type="entry name" value="DUSP-like_sf"/>
</dbReference>
<evidence type="ECO:0000259" key="10">
    <source>
        <dbReference type="PROSITE" id="PS51283"/>
    </source>
</evidence>
<evidence type="ECO:0000256" key="7">
    <source>
        <dbReference type="RuleBase" id="RU366025"/>
    </source>
</evidence>
<keyword evidence="6 7" id="KW-0788">Thiol protease</keyword>
<feature type="domain" description="USP" evidence="9">
    <location>
        <begin position="228"/>
        <end position="834"/>
    </location>
</feature>
<dbReference type="PROSITE" id="PS51283">
    <property type="entry name" value="DUSP"/>
    <property type="match status" value="1"/>
</dbReference>
<evidence type="ECO:0000256" key="5">
    <source>
        <dbReference type="ARBA" id="ARBA00022801"/>
    </source>
</evidence>
<dbReference type="GO" id="GO:0006508">
    <property type="term" value="P:proteolysis"/>
    <property type="evidence" value="ECO:0007669"/>
    <property type="project" value="UniProtKB-KW"/>
</dbReference>
<feature type="domain" description="DUSP" evidence="10">
    <location>
        <begin position="1"/>
        <end position="111"/>
    </location>
</feature>
<dbReference type="InterPro" id="IPR001394">
    <property type="entry name" value="Peptidase_C19_UCH"/>
</dbReference>
<proteinExistence type="inferred from homology"/>
<dbReference type="InterPro" id="IPR028889">
    <property type="entry name" value="USP"/>
</dbReference>
<evidence type="ECO:0000256" key="2">
    <source>
        <dbReference type="ARBA" id="ARBA00009085"/>
    </source>
</evidence>
<organism evidence="11 12">
    <name type="scientific">Adineta ricciae</name>
    <name type="common">Rotifer</name>
    <dbReference type="NCBI Taxonomy" id="249248"/>
    <lineage>
        <taxon>Eukaryota</taxon>
        <taxon>Metazoa</taxon>
        <taxon>Spiralia</taxon>
        <taxon>Gnathifera</taxon>
        <taxon>Rotifera</taxon>
        <taxon>Eurotatoria</taxon>
        <taxon>Bdelloidea</taxon>
        <taxon>Adinetida</taxon>
        <taxon>Adinetidae</taxon>
        <taxon>Adineta</taxon>
    </lineage>
</organism>
<dbReference type="CDD" id="cd02674">
    <property type="entry name" value="Peptidase_C19R"/>
    <property type="match status" value="1"/>
</dbReference>
<comment type="catalytic activity">
    <reaction evidence="1 7">
        <text>Thiol-dependent hydrolysis of ester, thioester, amide, peptide and isopeptide bonds formed by the C-terminal Gly of ubiquitin (a 76-residue protein attached to proteins as an intracellular targeting signal).</text>
        <dbReference type="EC" id="3.4.19.12"/>
    </reaction>
</comment>
<evidence type="ECO:0000256" key="8">
    <source>
        <dbReference type="SAM" id="MobiDB-lite"/>
    </source>
</evidence>
<comment type="caution">
    <text evidence="11">The sequence shown here is derived from an EMBL/GenBank/DDBJ whole genome shotgun (WGS) entry which is preliminary data.</text>
</comment>
<evidence type="ECO:0000313" key="11">
    <source>
        <dbReference type="EMBL" id="CAF0963101.1"/>
    </source>
</evidence>
<evidence type="ECO:0000256" key="6">
    <source>
        <dbReference type="ARBA" id="ARBA00022807"/>
    </source>
</evidence>
<dbReference type="GO" id="GO:0004843">
    <property type="term" value="F:cysteine-type deubiquitinase activity"/>
    <property type="evidence" value="ECO:0007669"/>
    <property type="project" value="UniProtKB-UniRule"/>
</dbReference>
<dbReference type="PANTHER" id="PTHR21646">
    <property type="entry name" value="UBIQUITIN CARBOXYL-TERMINAL HYDROLASE"/>
    <property type="match status" value="1"/>
</dbReference>
<protein>
    <recommendedName>
        <fullName evidence="7">Ubiquitin carboxyl-terminal hydrolase</fullName>
        <ecNumber evidence="7">3.4.19.12</ecNumber>
    </recommendedName>
</protein>
<dbReference type="SMART" id="SM00695">
    <property type="entry name" value="DUSP"/>
    <property type="match status" value="1"/>
</dbReference>
<evidence type="ECO:0000256" key="1">
    <source>
        <dbReference type="ARBA" id="ARBA00000707"/>
    </source>
</evidence>
<keyword evidence="4 7" id="KW-0833">Ubl conjugation pathway</keyword>
<dbReference type="InterPro" id="IPR050185">
    <property type="entry name" value="Ub_carboxyl-term_hydrolase"/>
</dbReference>
<name>A0A814E4Y4_ADIRI</name>
<dbReference type="SUPFAM" id="SSF54001">
    <property type="entry name" value="Cysteine proteinases"/>
    <property type="match status" value="1"/>
</dbReference>
<dbReference type="Gene3D" id="3.30.2230.10">
    <property type="entry name" value="DUSP-like"/>
    <property type="match status" value="1"/>
</dbReference>
<reference evidence="11" key="1">
    <citation type="submission" date="2021-02" db="EMBL/GenBank/DDBJ databases">
        <authorList>
            <person name="Nowell W R."/>
        </authorList>
    </citation>
    <scope>NUCLEOTIDE SEQUENCE</scope>
</reference>
<dbReference type="Gene3D" id="3.90.70.10">
    <property type="entry name" value="Cysteine proteinases"/>
    <property type="match status" value="2"/>
</dbReference>
<dbReference type="PROSITE" id="PS00972">
    <property type="entry name" value="USP_1"/>
    <property type="match status" value="1"/>
</dbReference>
<feature type="compositionally biased region" description="Acidic residues" evidence="8">
    <location>
        <begin position="466"/>
        <end position="487"/>
    </location>
</feature>
<feature type="region of interest" description="Disordered" evidence="8">
    <location>
        <begin position="460"/>
        <end position="501"/>
    </location>
</feature>
<dbReference type="EC" id="3.4.19.12" evidence="7"/>
<evidence type="ECO:0000259" key="9">
    <source>
        <dbReference type="PROSITE" id="PS50235"/>
    </source>
</evidence>
<accession>A0A814E4Y4</accession>
<keyword evidence="3 7" id="KW-0645">Protease</keyword>
<dbReference type="SUPFAM" id="SSF143791">
    <property type="entry name" value="DUSP-like"/>
    <property type="match status" value="1"/>
</dbReference>
<dbReference type="PROSITE" id="PS00973">
    <property type="entry name" value="USP_2"/>
    <property type="match status" value="1"/>
</dbReference>
<dbReference type="EMBL" id="CAJNOR010000617">
    <property type="protein sequence ID" value="CAF0963101.1"/>
    <property type="molecule type" value="Genomic_DNA"/>
</dbReference>
<dbReference type="Pfam" id="PF00443">
    <property type="entry name" value="UCH"/>
    <property type="match status" value="1"/>
</dbReference>
<dbReference type="Pfam" id="PF06337">
    <property type="entry name" value="DUSP"/>
    <property type="match status" value="1"/>
</dbReference>
<evidence type="ECO:0000313" key="12">
    <source>
        <dbReference type="Proteomes" id="UP000663828"/>
    </source>
</evidence>
<dbReference type="PROSITE" id="PS50235">
    <property type="entry name" value="USP_3"/>
    <property type="match status" value="1"/>
</dbReference>
<keyword evidence="12" id="KW-1185">Reference proteome</keyword>
<comment type="similarity">
    <text evidence="2 7">Belongs to the peptidase C19 family.</text>
</comment>
<feature type="compositionally biased region" description="Basic and acidic residues" evidence="8">
    <location>
        <begin position="488"/>
        <end position="501"/>
    </location>
</feature>
<dbReference type="PANTHER" id="PTHR21646:SF24">
    <property type="entry name" value="UBIQUITIN CARBOXYL-TERMINAL HYDROLASE"/>
    <property type="match status" value="1"/>
</dbReference>
<dbReference type="GO" id="GO:0016579">
    <property type="term" value="P:protein deubiquitination"/>
    <property type="evidence" value="ECO:0007669"/>
    <property type="project" value="InterPro"/>
</dbReference>
<dbReference type="AlphaFoldDB" id="A0A814E4Y4"/>
<dbReference type="Proteomes" id="UP000663828">
    <property type="component" value="Unassembled WGS sequence"/>
</dbReference>
<sequence>MEFERLEQYKKWLTKDPQLGDTYVIIDIKWLEHWKRFVGLEEKDENENITDPGPIDFSKLAVLSNDENIDNIQLRPDAVENNDYTFIPYELYEQLLETQRTVGPEIVRKVVPRGSYDTVVESFLVPLRIRQSRNSSASTKQIYRSRRTKLSDIKKTIRNEFRLSESANGSLFSSTDDKGLYWEIIDEPDYKTLEDIDLVKNAYIVYESKALAVRSANLPRTTYTVGLCGLTNLGNTCFMNSALQCISNVPELTKYFLTNEYIAHINRDNPLGMKGEVAQAYGELIHEMWSGKASYCAPKSLKHNVARYAPQFSGYAQQDSQEFMSFLLDGLHEDLNLVKKKPYVEKKDDDGTLDDDKLAAQEWSYYQKRNQSKIHDIFHGQIKSVVQCLTCGTKARTFDPICFLSLPLPNKKKIRTYKVDYVRTHGQVKSYYIKANELGRMSDLVAAFCARFQPKKVEARNGTELMETDDESAYPEDNDDEQGDEEDLTKADDYDGHQPKPDYIHPVEVYNHRIHLQYNESHALTRIIDRDQIVFYESEHSLKSDKQTGILMPCTFREVDYRQNFGLPIYLSLPRKNCTGKNIRDALQKVIGNFLPLSSVAPADKPLYSALLQITQNYSPQLKPLSSLLDEQIDFARLNVELVVEVNSAVVDLYKKQEKEKEKADDSQQSAMKKNNRVENSTKRTITLMDCFRYFTKKETLSDDDRWFCPKCKQLEKATKKFDIWLLPKILIVQLKRFSYTRYHRDKIEDLVDCPLHDLDLSQFVLNPEQKKNTKYDLIGVSNHMGSLGGGHYTAYAKNSKDERWHSFDDSYVSDISENDVISRSAYVLIYRQKSTTNEDAN</sequence>
<gene>
    <name evidence="11" type="ORF">XAT740_LOCUS11284</name>
</gene>
<keyword evidence="5 7" id="KW-0378">Hydrolase</keyword>
<dbReference type="InterPro" id="IPR038765">
    <property type="entry name" value="Papain-like_cys_pep_sf"/>
</dbReference>
<dbReference type="InterPro" id="IPR006615">
    <property type="entry name" value="Pept_C19_DUSP"/>
</dbReference>
<evidence type="ECO:0000256" key="4">
    <source>
        <dbReference type="ARBA" id="ARBA00022786"/>
    </source>
</evidence>
<dbReference type="InterPro" id="IPR018200">
    <property type="entry name" value="USP_CS"/>
</dbReference>
<evidence type="ECO:0000256" key="3">
    <source>
        <dbReference type="ARBA" id="ARBA00022670"/>
    </source>
</evidence>